<comment type="caution">
    <text evidence="1">The sequence shown here is derived from an EMBL/GenBank/DDBJ whole genome shotgun (WGS) entry which is preliminary data.</text>
</comment>
<dbReference type="Proteomes" id="UP001165064">
    <property type="component" value="Unassembled WGS sequence"/>
</dbReference>
<gene>
    <name evidence="1" type="ORF">Amon02_000094500</name>
</gene>
<proteinExistence type="predicted"/>
<organism evidence="1 2">
    <name type="scientific">Ambrosiozyma monospora</name>
    <name type="common">Yeast</name>
    <name type="synonym">Endomycopsis monosporus</name>
    <dbReference type="NCBI Taxonomy" id="43982"/>
    <lineage>
        <taxon>Eukaryota</taxon>
        <taxon>Fungi</taxon>
        <taxon>Dikarya</taxon>
        <taxon>Ascomycota</taxon>
        <taxon>Saccharomycotina</taxon>
        <taxon>Pichiomycetes</taxon>
        <taxon>Pichiales</taxon>
        <taxon>Pichiaceae</taxon>
        <taxon>Ambrosiozyma</taxon>
    </lineage>
</organism>
<evidence type="ECO:0000313" key="1">
    <source>
        <dbReference type="EMBL" id="GME72326.1"/>
    </source>
</evidence>
<sequence length="196" mass="22350">MLEFGDDESVIGPHGALDDEGQISKNTKTQQQDWSTVQIVSKIVNQLPKSVISLKIKYPNEFFYNSYLDLRYLEQLVELHINGPWISHYKIFDRLPIELLKLVIHYHSVESTKGEDVDGMSDSHESHNVKLSLELEFHQLKSTEDFSSSQIVIENNDDEDNVSCDVTVKLSSSLLRCLSNYIIDSQLKCQFGSIVA</sequence>
<name>A0ACB5STA7_AMBMO</name>
<dbReference type="EMBL" id="BSXS01000397">
    <property type="protein sequence ID" value="GME72326.1"/>
    <property type="molecule type" value="Genomic_DNA"/>
</dbReference>
<protein>
    <submittedName>
        <fullName evidence="1">Unnamed protein product</fullName>
    </submittedName>
</protein>
<evidence type="ECO:0000313" key="2">
    <source>
        <dbReference type="Proteomes" id="UP001165064"/>
    </source>
</evidence>
<reference evidence="1" key="1">
    <citation type="submission" date="2023-04" db="EMBL/GenBank/DDBJ databases">
        <title>Ambrosiozyma monospora NBRC 10751.</title>
        <authorList>
            <person name="Ichikawa N."/>
            <person name="Sato H."/>
            <person name="Tonouchi N."/>
        </authorList>
    </citation>
    <scope>NUCLEOTIDE SEQUENCE</scope>
    <source>
        <strain evidence="1">NBRC 10751</strain>
    </source>
</reference>
<keyword evidence="2" id="KW-1185">Reference proteome</keyword>
<accession>A0ACB5STA7</accession>